<accession>A0ABW0FSB5</accession>
<dbReference type="Gene3D" id="3.30.1490.330">
    <property type="match status" value="1"/>
</dbReference>
<dbReference type="Pfam" id="PF03738">
    <property type="entry name" value="GSP_synth"/>
    <property type="match status" value="1"/>
</dbReference>
<dbReference type="EC" id="6.3.1.-" evidence="7"/>
<reference evidence="8" key="1">
    <citation type="journal article" date="2019" name="Int. J. Syst. Evol. Microbiol.">
        <title>The Global Catalogue of Microorganisms (GCM) 10K type strain sequencing project: providing services to taxonomists for standard genome sequencing and annotation.</title>
        <authorList>
            <consortium name="The Broad Institute Genomics Platform"/>
            <consortium name="The Broad Institute Genome Sequencing Center for Infectious Disease"/>
            <person name="Wu L."/>
            <person name="Ma J."/>
        </authorList>
    </citation>
    <scope>NUCLEOTIDE SEQUENCE [LARGE SCALE GENOMIC DNA]</scope>
    <source>
        <strain evidence="8">JCM 12125</strain>
    </source>
</reference>
<dbReference type="SUPFAM" id="SSF56059">
    <property type="entry name" value="Glutathione synthetase ATP-binding domain-like"/>
    <property type="match status" value="1"/>
</dbReference>
<evidence type="ECO:0000313" key="7">
    <source>
        <dbReference type="EMBL" id="MFC5344605.1"/>
    </source>
</evidence>
<protein>
    <submittedName>
        <fullName evidence="7">Glutathionylspermidine synthase family protein</fullName>
        <ecNumber evidence="7">6.3.1.-</ecNumber>
    </submittedName>
</protein>
<dbReference type="GO" id="GO:0016874">
    <property type="term" value="F:ligase activity"/>
    <property type="evidence" value="ECO:0007669"/>
    <property type="project" value="UniProtKB-KW"/>
</dbReference>
<organism evidence="7 8">
    <name type="scientific">Brevundimonas staleyi</name>
    <dbReference type="NCBI Taxonomy" id="74326"/>
    <lineage>
        <taxon>Bacteria</taxon>
        <taxon>Pseudomonadati</taxon>
        <taxon>Pseudomonadota</taxon>
        <taxon>Alphaproteobacteria</taxon>
        <taxon>Caulobacterales</taxon>
        <taxon>Caulobacteraceae</taxon>
        <taxon>Brevundimonas</taxon>
    </lineage>
</organism>
<comment type="caution">
    <text evidence="7">The sequence shown here is derived from an EMBL/GenBank/DDBJ whole genome shotgun (WGS) entry which is preliminary data.</text>
</comment>
<dbReference type="InterPro" id="IPR005494">
    <property type="entry name" value="GSPS_pre-ATP-grasp-like_dom"/>
</dbReference>
<evidence type="ECO:0000256" key="1">
    <source>
        <dbReference type="ARBA" id="ARBA00022598"/>
    </source>
</evidence>
<dbReference type="EMBL" id="JBHSLF010000022">
    <property type="protein sequence ID" value="MFC5344605.1"/>
    <property type="molecule type" value="Genomic_DNA"/>
</dbReference>
<evidence type="ECO:0000256" key="3">
    <source>
        <dbReference type="ARBA" id="ARBA00022741"/>
    </source>
</evidence>
<dbReference type="InterPro" id="IPR016185">
    <property type="entry name" value="PreATP-grasp_dom_sf"/>
</dbReference>
<evidence type="ECO:0000256" key="5">
    <source>
        <dbReference type="ARBA" id="ARBA00022842"/>
    </source>
</evidence>
<proteinExistence type="predicted"/>
<keyword evidence="4" id="KW-0067">ATP-binding</keyword>
<evidence type="ECO:0000259" key="6">
    <source>
        <dbReference type="Pfam" id="PF03738"/>
    </source>
</evidence>
<sequence>MQRLILPERPNWQAEAERLGFTWHHISGEPYWTDEVAYAFTLEQVEEGIENPTAELHQMCLDLVDEAVKSERLMTRLDIPETLRDYVADSWKRGDPSLYGRFDFAYDGAGPAKLYEYNADTPTSIYESGAFQWLWLEDRIKDGSLPVDADQFNSLHEKLVDRFRQIFPDGGFVHFSSDPDFVEDRQTVLYLEDLAKQAGLDPKFVAIGDIGLNADGRFVDEENWLIQAMFKLYPWEQMLRDDYAEPLPRVEITVLEPAWKSLLSNKGILPLLWERHAGHPNLLEAYFEDDPKASALSAAHVRKPLFSREGANIEIVDADGTERGQDQGYDGRAILQAVHAPPVFDGRHAIIGSWIVGEEPAGMSIREDVGRITRDTSRFVPHFIRD</sequence>
<keyword evidence="3" id="KW-0547">Nucleotide-binding</keyword>
<keyword evidence="5" id="KW-0460">Magnesium</keyword>
<gene>
    <name evidence="7" type="ORF">ACFPIE_11820</name>
</gene>
<dbReference type="SUPFAM" id="SSF52440">
    <property type="entry name" value="PreATP-grasp domain"/>
    <property type="match status" value="1"/>
</dbReference>
<keyword evidence="8" id="KW-1185">Reference proteome</keyword>
<evidence type="ECO:0000313" key="8">
    <source>
        <dbReference type="Proteomes" id="UP001596152"/>
    </source>
</evidence>
<evidence type="ECO:0000256" key="4">
    <source>
        <dbReference type="ARBA" id="ARBA00022840"/>
    </source>
</evidence>
<feature type="domain" description="Glutathionylspermidine synthase pre-ATP-grasp-like" evidence="6">
    <location>
        <begin position="12"/>
        <end position="384"/>
    </location>
</feature>
<evidence type="ECO:0000256" key="2">
    <source>
        <dbReference type="ARBA" id="ARBA00022723"/>
    </source>
</evidence>
<dbReference type="Proteomes" id="UP001596152">
    <property type="component" value="Unassembled WGS sequence"/>
</dbReference>
<dbReference type="RefSeq" id="WP_374037150.1">
    <property type="nucleotide sequence ID" value="NZ_CP169082.1"/>
</dbReference>
<name>A0ABW0FSB5_9CAUL</name>
<keyword evidence="1 7" id="KW-0436">Ligase</keyword>
<keyword evidence="2" id="KW-0479">Metal-binding</keyword>